<feature type="binding site" evidence="20">
    <location>
        <position position="90"/>
    </location>
    <ligand>
        <name>Ca(2+)</name>
        <dbReference type="ChEBI" id="CHEBI:29108"/>
        <label>1</label>
    </ligand>
</feature>
<evidence type="ECO:0000313" key="25">
    <source>
        <dbReference type="EMBL" id="KAG0483974.1"/>
    </source>
</evidence>
<evidence type="ECO:0000256" key="13">
    <source>
        <dbReference type="ARBA" id="ARBA00023004"/>
    </source>
</evidence>
<feature type="binding site" description="axial binding residue" evidence="20">
    <location>
        <position position="202"/>
    </location>
    <ligand>
        <name>heme b</name>
        <dbReference type="ChEBI" id="CHEBI:60344"/>
    </ligand>
    <ligandPart>
        <name>Fe</name>
        <dbReference type="ChEBI" id="CHEBI:18248"/>
    </ligandPart>
</feature>
<proteinExistence type="inferred from homology"/>
<evidence type="ECO:0000256" key="16">
    <source>
        <dbReference type="ARBA" id="ARBA00023283"/>
    </source>
</evidence>
<evidence type="ECO:0000256" key="15">
    <source>
        <dbReference type="ARBA" id="ARBA00023180"/>
    </source>
</evidence>
<dbReference type="Gene3D" id="1.10.420.10">
    <property type="entry name" value="Peroxidase, domain 2"/>
    <property type="match status" value="1"/>
</dbReference>
<evidence type="ECO:0000256" key="20">
    <source>
        <dbReference type="PIRSR" id="PIRSR600823-3"/>
    </source>
</evidence>
<feature type="active site" description="Proton acceptor" evidence="18">
    <location>
        <position position="80"/>
    </location>
</feature>
<evidence type="ECO:0000256" key="18">
    <source>
        <dbReference type="PIRSR" id="PIRSR600823-1"/>
    </source>
</evidence>
<feature type="disulfide bond" evidence="22">
    <location>
        <begin position="49"/>
        <end position="125"/>
    </location>
</feature>
<dbReference type="GO" id="GO:0005576">
    <property type="term" value="C:extracellular region"/>
    <property type="evidence" value="ECO:0007669"/>
    <property type="project" value="UniProtKB-SubCell"/>
</dbReference>
<feature type="signal peptide" evidence="23">
    <location>
        <begin position="1"/>
        <end position="23"/>
    </location>
</feature>
<feature type="binding site" evidence="20">
    <location>
        <position position="254"/>
    </location>
    <ligand>
        <name>Ca(2+)</name>
        <dbReference type="ChEBI" id="CHEBI:29108"/>
        <label>2</label>
    </ligand>
</feature>
<feature type="domain" description="Plant heme peroxidase family profile" evidence="24">
    <location>
        <begin position="39"/>
        <end position="331"/>
    </location>
</feature>
<gene>
    <name evidence="25" type="ORF">HPP92_012058</name>
</gene>
<dbReference type="Pfam" id="PF00141">
    <property type="entry name" value="peroxidase"/>
    <property type="match status" value="1"/>
</dbReference>
<comment type="cofactor">
    <cofactor evidence="20 23">
        <name>Ca(2+)</name>
        <dbReference type="ChEBI" id="CHEBI:29108"/>
    </cofactor>
    <text evidence="20 23">Binds 2 calcium ions per subunit.</text>
</comment>
<dbReference type="GO" id="GO:0046872">
    <property type="term" value="F:metal ion binding"/>
    <property type="evidence" value="ECO:0007669"/>
    <property type="project" value="UniProtKB-UniRule"/>
</dbReference>
<reference evidence="25 26" key="1">
    <citation type="journal article" date="2020" name="Nat. Food">
        <title>A phased Vanilla planifolia genome enables genetic improvement of flavour and production.</title>
        <authorList>
            <person name="Hasing T."/>
            <person name="Tang H."/>
            <person name="Brym M."/>
            <person name="Khazi F."/>
            <person name="Huang T."/>
            <person name="Chambers A.H."/>
        </authorList>
    </citation>
    <scope>NUCLEOTIDE SEQUENCE [LARGE SCALE GENOMIC DNA]</scope>
    <source>
        <tissue evidence="25">Leaf</tissue>
    </source>
</reference>
<feature type="binding site" evidence="20">
    <location>
        <position position="88"/>
    </location>
    <ligand>
        <name>Ca(2+)</name>
        <dbReference type="ChEBI" id="CHEBI:29108"/>
        <label>1</label>
    </ligand>
</feature>
<keyword evidence="16" id="KW-0873">Pyrrolidone carboxylic acid</keyword>
<feature type="chain" id="PRO_5033105511" description="Peroxidase" evidence="23">
    <location>
        <begin position="24"/>
        <end position="333"/>
    </location>
</feature>
<keyword evidence="10 23" id="KW-0732">Signal</keyword>
<protein>
    <recommendedName>
        <fullName evidence="5 23">Peroxidase</fullName>
        <ecNumber evidence="5 23">1.11.1.7</ecNumber>
    </recommendedName>
</protein>
<comment type="cofactor">
    <cofactor evidence="20 23">
        <name>heme b</name>
        <dbReference type="ChEBI" id="CHEBI:60344"/>
    </cofactor>
    <text evidence="20 23">Binds 1 heme b (iron(II)-protoporphyrin IX) group per subunit.</text>
</comment>
<feature type="binding site" evidence="20">
    <location>
        <position position="251"/>
    </location>
    <ligand>
        <name>Ca(2+)</name>
        <dbReference type="ChEBI" id="CHEBI:29108"/>
        <label>2</label>
    </ligand>
</feature>
<dbReference type="InterPro" id="IPR010255">
    <property type="entry name" value="Haem_peroxidase_sf"/>
</dbReference>
<dbReference type="PRINTS" id="PR00461">
    <property type="entry name" value="PLPEROXIDASE"/>
</dbReference>
<comment type="catalytic activity">
    <reaction evidence="1 23">
        <text>2 a phenolic donor + H2O2 = 2 a phenolic radical donor + 2 H2O</text>
        <dbReference type="Rhea" id="RHEA:56136"/>
        <dbReference type="ChEBI" id="CHEBI:15377"/>
        <dbReference type="ChEBI" id="CHEBI:16240"/>
        <dbReference type="ChEBI" id="CHEBI:139520"/>
        <dbReference type="ChEBI" id="CHEBI:139521"/>
        <dbReference type="EC" id="1.11.1.7"/>
    </reaction>
</comment>
<comment type="caution">
    <text evidence="25">The sequence shown here is derived from an EMBL/GenBank/DDBJ whole genome shotgun (WGS) entry which is preliminary data.</text>
</comment>
<dbReference type="Proteomes" id="UP000639772">
    <property type="component" value="Unassembled WGS sequence"/>
</dbReference>
<dbReference type="InterPro" id="IPR019793">
    <property type="entry name" value="Peroxidases_heam-ligand_BS"/>
</dbReference>
<evidence type="ECO:0000256" key="10">
    <source>
        <dbReference type="ARBA" id="ARBA00022729"/>
    </source>
</evidence>
<evidence type="ECO:0000256" key="5">
    <source>
        <dbReference type="ARBA" id="ARBA00012313"/>
    </source>
</evidence>
<feature type="binding site" evidence="20">
    <location>
        <position position="86"/>
    </location>
    <ligand>
        <name>Ca(2+)</name>
        <dbReference type="ChEBI" id="CHEBI:29108"/>
        <label>1</label>
    </ligand>
</feature>
<feature type="binding site" evidence="20">
    <location>
        <position position="84"/>
    </location>
    <ligand>
        <name>Ca(2+)</name>
        <dbReference type="ChEBI" id="CHEBI:29108"/>
        <label>1</label>
    </ligand>
</feature>
<organism evidence="25 26">
    <name type="scientific">Vanilla planifolia</name>
    <name type="common">Vanilla</name>
    <dbReference type="NCBI Taxonomy" id="51239"/>
    <lineage>
        <taxon>Eukaryota</taxon>
        <taxon>Viridiplantae</taxon>
        <taxon>Streptophyta</taxon>
        <taxon>Embryophyta</taxon>
        <taxon>Tracheophyta</taxon>
        <taxon>Spermatophyta</taxon>
        <taxon>Magnoliopsida</taxon>
        <taxon>Liliopsida</taxon>
        <taxon>Asparagales</taxon>
        <taxon>Orchidaceae</taxon>
        <taxon>Vanilloideae</taxon>
        <taxon>Vanilleae</taxon>
        <taxon>Vanilla</taxon>
    </lineage>
</organism>
<keyword evidence="11 20" id="KW-0106">Calcium</keyword>
<feature type="binding site" evidence="19">
    <location>
        <position position="172"/>
    </location>
    <ligand>
        <name>substrate</name>
    </ligand>
</feature>
<evidence type="ECO:0000256" key="17">
    <source>
        <dbReference type="ARBA" id="ARBA00023324"/>
    </source>
</evidence>
<keyword evidence="12 23" id="KW-0560">Oxidoreductase</keyword>
<feature type="disulfide bond" evidence="22">
    <location>
        <begin position="131"/>
        <end position="327"/>
    </location>
</feature>
<comment type="similarity">
    <text evidence="23">Belongs to the peroxidase family. Classical plant (class III) peroxidase subfamily.</text>
</comment>
<dbReference type="Gene3D" id="1.10.520.10">
    <property type="match status" value="1"/>
</dbReference>
<keyword evidence="8 23" id="KW-0349">Heme</keyword>
<dbReference type="SUPFAM" id="SSF48113">
    <property type="entry name" value="Heme-dependent peroxidases"/>
    <property type="match status" value="1"/>
</dbReference>
<evidence type="ECO:0000256" key="3">
    <source>
        <dbReference type="ARBA" id="ARBA00004613"/>
    </source>
</evidence>
<evidence type="ECO:0000256" key="23">
    <source>
        <dbReference type="RuleBase" id="RU362060"/>
    </source>
</evidence>
<dbReference type="PROSITE" id="PS00435">
    <property type="entry name" value="PEROXIDASE_1"/>
    <property type="match status" value="1"/>
</dbReference>
<dbReference type="GO" id="GO:0042744">
    <property type="term" value="P:hydrogen peroxide catabolic process"/>
    <property type="evidence" value="ECO:0007669"/>
    <property type="project" value="UniProtKB-KW"/>
</dbReference>
<dbReference type="EMBL" id="JADCNM010000005">
    <property type="protein sequence ID" value="KAG0483974.1"/>
    <property type="molecule type" value="Genomic_DNA"/>
</dbReference>
<dbReference type="GO" id="GO:0140825">
    <property type="term" value="F:lactoperoxidase activity"/>
    <property type="evidence" value="ECO:0007669"/>
    <property type="project" value="UniProtKB-EC"/>
</dbReference>
<keyword evidence="9 20" id="KW-0479">Metal-binding</keyword>
<dbReference type="InterPro" id="IPR000823">
    <property type="entry name" value="Peroxidase_pln"/>
</dbReference>
<name>A0A835R848_VANPL</name>
<evidence type="ECO:0000256" key="11">
    <source>
        <dbReference type="ARBA" id="ARBA00022837"/>
    </source>
</evidence>
<dbReference type="InterPro" id="IPR002016">
    <property type="entry name" value="Haem_peroxidase"/>
</dbReference>
<evidence type="ECO:0000313" key="26">
    <source>
        <dbReference type="Proteomes" id="UP000639772"/>
    </source>
</evidence>
<keyword evidence="14 22" id="KW-1015">Disulfide bond</keyword>
<dbReference type="FunFam" id="1.10.520.10:FF:000006">
    <property type="entry name" value="Peroxidase"/>
    <property type="match status" value="1"/>
</dbReference>
<keyword evidence="15" id="KW-0325">Glycoprotein</keyword>
<keyword evidence="17 23" id="KW-0376">Hydrogen peroxide</keyword>
<dbReference type="PROSITE" id="PS50873">
    <property type="entry name" value="PEROXIDASE_4"/>
    <property type="match status" value="1"/>
</dbReference>
<dbReference type="AlphaFoldDB" id="A0A835R848"/>
<feature type="binding site" evidence="20">
    <location>
        <position position="99"/>
    </location>
    <ligand>
        <name>Ca(2+)</name>
        <dbReference type="ChEBI" id="CHEBI:29108"/>
        <label>1</label>
    </ligand>
</feature>
<comment type="function">
    <text evidence="2">Removal of H(2)O(2), oxidation of toxic reductants, biosynthesis and degradation of lignin, suberization, auxin catabolism, response to environmental stresses such as wounding, pathogen attack and oxidative stress. These functions might be dependent on each isozyme/isoform in each plant tissue.</text>
</comment>
<dbReference type="InterPro" id="IPR033905">
    <property type="entry name" value="Secretory_peroxidase"/>
</dbReference>
<sequence>MDPLMSLLPCLLLLLSSAALVPAAEVSALQDQLFDVPQDLSFGFYSRTCPNMEAIVHHKVHNWGARDPTLLPALIRLHFHDCAVRGCDASILLNHAGSERRAKESASLRGFEVLDDIKSEMEKKCPKTVSCADILTAAAREATVKMGGPFWEVPYGRRDGRVSLAKEAALVPMGYENVTHLIELFQSKGLTVLDLVVLSGSHTIGRSTCRSVQERVYNFKGSGKADPTMNGRYLDFLRRKCRWASEYVDLDGTTPKKFDSIYYTNLQRRMGLLSTDQLLNSDSRTAPIVAALASQPLLFYQQFAVSMTNMGNVQPLTGDEGEIRTNCNSVNRY</sequence>
<feature type="binding site" evidence="20">
    <location>
        <position position="259"/>
    </location>
    <ligand>
        <name>Ca(2+)</name>
        <dbReference type="ChEBI" id="CHEBI:29108"/>
        <label>2</label>
    </ligand>
</feature>
<dbReference type="FunFam" id="1.10.420.10:FF:000001">
    <property type="entry name" value="Peroxidase"/>
    <property type="match status" value="1"/>
</dbReference>
<accession>A0A835R848</accession>
<dbReference type="PANTHER" id="PTHR31517:SF17">
    <property type="entry name" value="PEROXIDASE 6"/>
    <property type="match status" value="1"/>
</dbReference>
<dbReference type="CDD" id="cd00693">
    <property type="entry name" value="secretory_peroxidase"/>
    <property type="match status" value="1"/>
</dbReference>
<evidence type="ECO:0000259" key="24">
    <source>
        <dbReference type="PROSITE" id="PS50873"/>
    </source>
</evidence>
<dbReference type="PRINTS" id="PR00458">
    <property type="entry name" value="PEROXIDASE"/>
</dbReference>
<dbReference type="EC" id="1.11.1.7" evidence="5 23"/>
<feature type="disulfide bond" evidence="22">
    <location>
        <begin position="82"/>
        <end position="87"/>
    </location>
</feature>
<evidence type="ECO:0000256" key="6">
    <source>
        <dbReference type="ARBA" id="ARBA00022525"/>
    </source>
</evidence>
<dbReference type="OrthoDB" id="2113341at2759"/>
<evidence type="ECO:0000256" key="14">
    <source>
        <dbReference type="ARBA" id="ARBA00023157"/>
    </source>
</evidence>
<evidence type="ECO:0000256" key="2">
    <source>
        <dbReference type="ARBA" id="ARBA00002322"/>
    </source>
</evidence>
<comment type="subcellular location">
    <subcellularLocation>
        <location evidence="3 23">Secreted</location>
    </subcellularLocation>
</comment>
<evidence type="ECO:0000256" key="8">
    <source>
        <dbReference type="ARBA" id="ARBA00022617"/>
    </source>
</evidence>
<keyword evidence="7 23" id="KW-0575">Peroxidase</keyword>
<evidence type="ECO:0000256" key="4">
    <source>
        <dbReference type="ARBA" id="ARBA00006873"/>
    </source>
</evidence>
<dbReference type="GO" id="GO:0006979">
    <property type="term" value="P:response to oxidative stress"/>
    <property type="evidence" value="ECO:0007669"/>
    <property type="project" value="UniProtKB-UniRule"/>
</dbReference>
<feature type="site" description="Transition state stabilizer" evidence="21">
    <location>
        <position position="76"/>
    </location>
</feature>
<evidence type="ECO:0000256" key="22">
    <source>
        <dbReference type="PIRSR" id="PIRSR600823-5"/>
    </source>
</evidence>
<evidence type="ECO:0000256" key="12">
    <source>
        <dbReference type="ARBA" id="ARBA00023002"/>
    </source>
</evidence>
<feature type="disulfide bond" evidence="22">
    <location>
        <begin position="209"/>
        <end position="241"/>
    </location>
</feature>
<dbReference type="GO" id="GO:0020037">
    <property type="term" value="F:heme binding"/>
    <property type="evidence" value="ECO:0007669"/>
    <property type="project" value="UniProtKB-UniRule"/>
</dbReference>
<evidence type="ECO:0000256" key="7">
    <source>
        <dbReference type="ARBA" id="ARBA00022559"/>
    </source>
</evidence>
<evidence type="ECO:0000256" key="21">
    <source>
        <dbReference type="PIRSR" id="PIRSR600823-4"/>
    </source>
</evidence>
<dbReference type="PANTHER" id="PTHR31517">
    <property type="match status" value="1"/>
</dbReference>
<evidence type="ECO:0000256" key="9">
    <source>
        <dbReference type="ARBA" id="ARBA00022723"/>
    </source>
</evidence>
<comment type="similarity">
    <text evidence="4">Belongs to the peroxidase family. Ascorbate peroxidase subfamily.</text>
</comment>
<keyword evidence="6 23" id="KW-0964">Secreted</keyword>
<evidence type="ECO:0000256" key="1">
    <source>
        <dbReference type="ARBA" id="ARBA00000189"/>
    </source>
</evidence>
<feature type="binding site" evidence="20">
    <location>
        <position position="81"/>
    </location>
    <ligand>
        <name>Ca(2+)</name>
        <dbReference type="ChEBI" id="CHEBI:29108"/>
        <label>1</label>
    </ligand>
</feature>
<evidence type="ECO:0000256" key="19">
    <source>
        <dbReference type="PIRSR" id="PIRSR600823-2"/>
    </source>
</evidence>
<keyword evidence="13 20" id="KW-0408">Iron</keyword>
<feature type="binding site" evidence="20">
    <location>
        <position position="203"/>
    </location>
    <ligand>
        <name>Ca(2+)</name>
        <dbReference type="ChEBI" id="CHEBI:29108"/>
        <label>2</label>
    </ligand>
</feature>